<protein>
    <submittedName>
        <fullName evidence="1">Type II toxin-antitoxin system Phd/YefM family antitoxin</fullName>
    </submittedName>
</protein>
<gene>
    <name evidence="1" type="ORF">ACFQBT_09080</name>
</gene>
<dbReference type="Proteomes" id="UP001596356">
    <property type="component" value="Unassembled WGS sequence"/>
</dbReference>
<dbReference type="EMBL" id="JBHSWJ010000002">
    <property type="protein sequence ID" value="MFC6713965.1"/>
    <property type="molecule type" value="Genomic_DNA"/>
</dbReference>
<dbReference type="RefSeq" id="WP_377822113.1">
    <property type="nucleotide sequence ID" value="NZ_JBHSWJ010000002.1"/>
</dbReference>
<dbReference type="NCBIfam" id="TIGR01552">
    <property type="entry name" value="phd_fam"/>
    <property type="match status" value="1"/>
</dbReference>
<proteinExistence type="predicted"/>
<reference evidence="2" key="1">
    <citation type="journal article" date="2019" name="Int. J. Syst. Evol. Microbiol.">
        <title>The Global Catalogue of Microorganisms (GCM) 10K type strain sequencing project: providing services to taxonomists for standard genome sequencing and annotation.</title>
        <authorList>
            <consortium name="The Broad Institute Genomics Platform"/>
            <consortium name="The Broad Institute Genome Sequencing Center for Infectious Disease"/>
            <person name="Wu L."/>
            <person name="Ma J."/>
        </authorList>
    </citation>
    <scope>NUCLEOTIDE SEQUENCE [LARGE SCALE GENOMIC DNA]</scope>
    <source>
        <strain evidence="2">NBRC 106593</strain>
    </source>
</reference>
<evidence type="ECO:0000313" key="1">
    <source>
        <dbReference type="EMBL" id="MFC6713965.1"/>
    </source>
</evidence>
<evidence type="ECO:0000313" key="2">
    <source>
        <dbReference type="Proteomes" id="UP001596356"/>
    </source>
</evidence>
<comment type="caution">
    <text evidence="1">The sequence shown here is derived from an EMBL/GenBank/DDBJ whole genome shotgun (WGS) entry which is preliminary data.</text>
</comment>
<accession>A0ABW2ASV6</accession>
<name>A0ABW2ASV6_9MICO</name>
<sequence>MSTPEPEPLSQRELRNESGRVLRAVSQGQSFVLTNSGTPVGMVVPLDAPVPALPIVRPARRVGGWSDLGIQRKATTADLSAILDDLRADHG</sequence>
<keyword evidence="2" id="KW-1185">Reference proteome</keyword>
<organism evidence="1 2">
    <name type="scientific">Branchiibius cervicis</name>
    <dbReference type="NCBI Taxonomy" id="908252"/>
    <lineage>
        <taxon>Bacteria</taxon>
        <taxon>Bacillati</taxon>
        <taxon>Actinomycetota</taxon>
        <taxon>Actinomycetes</taxon>
        <taxon>Micrococcales</taxon>
        <taxon>Dermacoccaceae</taxon>
        <taxon>Branchiibius</taxon>
    </lineage>
</organism>